<evidence type="ECO:0000256" key="2">
    <source>
        <dbReference type="ARBA" id="ARBA00004584"/>
    </source>
</evidence>
<keyword evidence="8" id="KW-0539">Nucleus</keyword>
<gene>
    <name evidence="13" type="ORF">E3P86_01773</name>
</gene>
<dbReference type="OrthoDB" id="74210at2759"/>
<evidence type="ECO:0000256" key="5">
    <source>
        <dbReference type="ARBA" id="ARBA00022723"/>
    </source>
</evidence>
<dbReference type="Pfam" id="PF03226">
    <property type="entry name" value="Yippee-Mis18"/>
    <property type="match status" value="1"/>
</dbReference>
<keyword evidence="9" id="KW-0131">Cell cycle</keyword>
<evidence type="ECO:0000256" key="9">
    <source>
        <dbReference type="ARBA" id="ARBA00023306"/>
    </source>
</evidence>
<sequence>MAESEGRTKLFQCIHCALVLGDGVAPFGQPIAFSCVTLSCTSPVTDNLEITADRFQSKKSEDYGAVYVWLRCNRCKSLAGRMYKDVPYELEHIRNTFTLDLSSGNVSVYPNSQSDSEPYVEDKTVSEMAKLKGLILMHNEKIRGLQKKVTELKGHNSTLEDQNEAFKKHMNKMTSLLEQDDARLRSLEKSIKKMQQNL</sequence>
<evidence type="ECO:0000256" key="11">
    <source>
        <dbReference type="SAM" id="Coils"/>
    </source>
</evidence>
<dbReference type="EMBL" id="SPOI01000069">
    <property type="protein sequence ID" value="TIB38195.1"/>
    <property type="molecule type" value="Genomic_DNA"/>
</dbReference>
<evidence type="ECO:0000313" key="13">
    <source>
        <dbReference type="EMBL" id="TIB38195.1"/>
    </source>
</evidence>
<keyword evidence="3" id="KW-0158">Chromosome</keyword>
<keyword evidence="10" id="KW-0137">Centromere</keyword>
<dbReference type="AlphaFoldDB" id="A0A4T0L2Y8"/>
<dbReference type="GO" id="GO:0000785">
    <property type="term" value="C:chromatin"/>
    <property type="evidence" value="ECO:0007669"/>
    <property type="project" value="TreeGrafter"/>
</dbReference>
<keyword evidence="6" id="KW-0498">Mitosis</keyword>
<evidence type="ECO:0000256" key="4">
    <source>
        <dbReference type="ARBA" id="ARBA00022618"/>
    </source>
</evidence>
<dbReference type="SUPFAM" id="SSF58100">
    <property type="entry name" value="Bacterial hemolysins"/>
    <property type="match status" value="1"/>
</dbReference>
<proteinExistence type="predicted"/>
<evidence type="ECO:0000256" key="8">
    <source>
        <dbReference type="ARBA" id="ARBA00023242"/>
    </source>
</evidence>
<evidence type="ECO:0000256" key="1">
    <source>
        <dbReference type="ARBA" id="ARBA00004123"/>
    </source>
</evidence>
<comment type="caution">
    <text evidence="13">The sequence shown here is derived from an EMBL/GenBank/DDBJ whole genome shotgun (WGS) entry which is preliminary data.</text>
</comment>
<evidence type="ECO:0000313" key="14">
    <source>
        <dbReference type="Proteomes" id="UP000310689"/>
    </source>
</evidence>
<feature type="domain" description="Mis18" evidence="12">
    <location>
        <begin position="8"/>
        <end position="109"/>
    </location>
</feature>
<evidence type="ECO:0000259" key="12">
    <source>
        <dbReference type="PROSITE" id="PS51793"/>
    </source>
</evidence>
<name>A0A4T0L2Y8_WALIC</name>
<accession>A0A4T0L2Y8</accession>
<keyword evidence="4" id="KW-0132">Cell division</keyword>
<dbReference type="InterPro" id="IPR004910">
    <property type="entry name" value="Yippee/Mis18/Cereblon"/>
</dbReference>
<dbReference type="PROSITE" id="PS51793">
    <property type="entry name" value="MIS18"/>
    <property type="match status" value="1"/>
</dbReference>
<feature type="coiled-coil region" evidence="11">
    <location>
        <begin position="142"/>
        <end position="197"/>
    </location>
</feature>
<dbReference type="GO" id="GO:0005634">
    <property type="term" value="C:nucleus"/>
    <property type="evidence" value="ECO:0007669"/>
    <property type="project" value="UniProtKB-SubCell"/>
</dbReference>
<keyword evidence="5" id="KW-0479">Metal-binding</keyword>
<evidence type="ECO:0000256" key="10">
    <source>
        <dbReference type="ARBA" id="ARBA00023328"/>
    </source>
</evidence>
<dbReference type="GO" id="GO:0000775">
    <property type="term" value="C:chromosome, centromeric region"/>
    <property type="evidence" value="ECO:0007669"/>
    <property type="project" value="UniProtKB-SubCell"/>
</dbReference>
<evidence type="ECO:0000256" key="7">
    <source>
        <dbReference type="ARBA" id="ARBA00022833"/>
    </source>
</evidence>
<dbReference type="PANTHER" id="PTHR16431:SF1">
    <property type="entry name" value="NEUROGENIC PROTEIN MASTERMIND"/>
    <property type="match status" value="1"/>
</dbReference>
<protein>
    <recommendedName>
        <fullName evidence="12">Mis18 domain-containing protein</fullName>
    </recommendedName>
</protein>
<dbReference type="InterPro" id="IPR034752">
    <property type="entry name" value="Mis18"/>
</dbReference>
<reference evidence="13 14" key="1">
    <citation type="submission" date="2019-03" db="EMBL/GenBank/DDBJ databases">
        <title>Sequencing 23 genomes of Wallemia ichthyophaga.</title>
        <authorList>
            <person name="Gostincar C."/>
        </authorList>
    </citation>
    <scope>NUCLEOTIDE SEQUENCE [LARGE SCALE GENOMIC DNA]</scope>
    <source>
        <strain evidence="13 14">EXF-6200</strain>
    </source>
</reference>
<organism evidence="13 14">
    <name type="scientific">Wallemia ichthyophaga</name>
    <dbReference type="NCBI Taxonomy" id="245174"/>
    <lineage>
        <taxon>Eukaryota</taxon>
        <taxon>Fungi</taxon>
        <taxon>Dikarya</taxon>
        <taxon>Basidiomycota</taxon>
        <taxon>Wallemiomycotina</taxon>
        <taxon>Wallemiomycetes</taxon>
        <taxon>Wallemiales</taxon>
        <taxon>Wallemiaceae</taxon>
        <taxon>Wallemia</taxon>
    </lineage>
</organism>
<dbReference type="PANTHER" id="PTHR16431">
    <property type="entry name" value="NEUROGENIC PROTEIN MASTERMIND"/>
    <property type="match status" value="1"/>
</dbReference>
<comment type="subcellular location">
    <subcellularLocation>
        <location evidence="2">Chromosome</location>
        <location evidence="2">Centromere</location>
    </subcellularLocation>
    <subcellularLocation>
        <location evidence="1">Nucleus</location>
    </subcellularLocation>
</comment>
<dbReference type="GO" id="GO:0046872">
    <property type="term" value="F:metal ion binding"/>
    <property type="evidence" value="ECO:0007669"/>
    <property type="project" value="UniProtKB-KW"/>
</dbReference>
<dbReference type="GO" id="GO:0007059">
    <property type="term" value="P:chromosome segregation"/>
    <property type="evidence" value="ECO:0007669"/>
    <property type="project" value="TreeGrafter"/>
</dbReference>
<dbReference type="Proteomes" id="UP000310689">
    <property type="component" value="Unassembled WGS sequence"/>
</dbReference>
<evidence type="ECO:0000256" key="6">
    <source>
        <dbReference type="ARBA" id="ARBA00022776"/>
    </source>
</evidence>
<keyword evidence="7" id="KW-0862">Zinc</keyword>
<keyword evidence="11" id="KW-0175">Coiled coil</keyword>
<dbReference type="GO" id="GO:0051301">
    <property type="term" value="P:cell division"/>
    <property type="evidence" value="ECO:0007669"/>
    <property type="project" value="UniProtKB-KW"/>
</dbReference>
<evidence type="ECO:0000256" key="3">
    <source>
        <dbReference type="ARBA" id="ARBA00022454"/>
    </source>
</evidence>
<dbReference type="GO" id="GO:0034080">
    <property type="term" value="P:CENP-A containing chromatin assembly"/>
    <property type="evidence" value="ECO:0007669"/>
    <property type="project" value="TreeGrafter"/>
</dbReference>
<dbReference type="PROSITE" id="PS51257">
    <property type="entry name" value="PROKAR_LIPOPROTEIN"/>
    <property type="match status" value="1"/>
</dbReference>